<protein>
    <submittedName>
        <fullName evidence="1">Uncharacterized protein</fullName>
    </submittedName>
</protein>
<dbReference type="EMBL" id="JH817824">
    <property type="protein sequence ID" value="EKC22506.1"/>
    <property type="molecule type" value="Genomic_DNA"/>
</dbReference>
<name>K1QLF6_MAGGI</name>
<reference evidence="1" key="1">
    <citation type="journal article" date="2012" name="Nature">
        <title>The oyster genome reveals stress adaptation and complexity of shell formation.</title>
        <authorList>
            <person name="Zhang G."/>
            <person name="Fang X."/>
            <person name="Guo X."/>
            <person name="Li L."/>
            <person name="Luo R."/>
            <person name="Xu F."/>
            <person name="Yang P."/>
            <person name="Zhang L."/>
            <person name="Wang X."/>
            <person name="Qi H."/>
            <person name="Xiong Z."/>
            <person name="Que H."/>
            <person name="Xie Y."/>
            <person name="Holland P.W."/>
            <person name="Paps J."/>
            <person name="Zhu Y."/>
            <person name="Wu F."/>
            <person name="Chen Y."/>
            <person name="Wang J."/>
            <person name="Peng C."/>
            <person name="Meng J."/>
            <person name="Yang L."/>
            <person name="Liu J."/>
            <person name="Wen B."/>
            <person name="Zhang N."/>
            <person name="Huang Z."/>
            <person name="Zhu Q."/>
            <person name="Feng Y."/>
            <person name="Mount A."/>
            <person name="Hedgecock D."/>
            <person name="Xu Z."/>
            <person name="Liu Y."/>
            <person name="Domazet-Loso T."/>
            <person name="Du Y."/>
            <person name="Sun X."/>
            <person name="Zhang S."/>
            <person name="Liu B."/>
            <person name="Cheng P."/>
            <person name="Jiang X."/>
            <person name="Li J."/>
            <person name="Fan D."/>
            <person name="Wang W."/>
            <person name="Fu W."/>
            <person name="Wang T."/>
            <person name="Wang B."/>
            <person name="Zhang J."/>
            <person name="Peng Z."/>
            <person name="Li Y."/>
            <person name="Li N."/>
            <person name="Wang J."/>
            <person name="Chen M."/>
            <person name="He Y."/>
            <person name="Tan F."/>
            <person name="Song X."/>
            <person name="Zheng Q."/>
            <person name="Huang R."/>
            <person name="Yang H."/>
            <person name="Du X."/>
            <person name="Chen L."/>
            <person name="Yang M."/>
            <person name="Gaffney P.M."/>
            <person name="Wang S."/>
            <person name="Luo L."/>
            <person name="She Z."/>
            <person name="Ming Y."/>
            <person name="Huang W."/>
            <person name="Zhang S."/>
            <person name="Huang B."/>
            <person name="Zhang Y."/>
            <person name="Qu T."/>
            <person name="Ni P."/>
            <person name="Miao G."/>
            <person name="Wang J."/>
            <person name="Wang Q."/>
            <person name="Steinberg C.E."/>
            <person name="Wang H."/>
            <person name="Li N."/>
            <person name="Qian L."/>
            <person name="Zhang G."/>
            <person name="Li Y."/>
            <person name="Yang H."/>
            <person name="Liu X."/>
            <person name="Wang J."/>
            <person name="Yin Y."/>
            <person name="Wang J."/>
        </authorList>
    </citation>
    <scope>NUCLEOTIDE SEQUENCE [LARGE SCALE GENOMIC DNA]</scope>
    <source>
        <strain evidence="1">05x7-T-G4-1.051#20</strain>
    </source>
</reference>
<gene>
    <name evidence="1" type="ORF">CGI_10002165</name>
</gene>
<sequence length="150" mass="15116">MSGKVAILFTAAQRNLGLLLALSSGDVQGNPMALMALSGAGGAGGSGVGSMMMRLLNNPYTLCKETEGVKAIPCRTGNIYVQAQFSENMAQNMMMMSLLGNNKGGGGGINPFVMMSLLGNSGGAKMDKLMMLSLLNGGGGGSQSSTAAQG</sequence>
<evidence type="ECO:0000313" key="1">
    <source>
        <dbReference type="EMBL" id="EKC22506.1"/>
    </source>
</evidence>
<accession>K1QLF6</accession>
<organism evidence="1">
    <name type="scientific">Magallana gigas</name>
    <name type="common">Pacific oyster</name>
    <name type="synonym">Crassostrea gigas</name>
    <dbReference type="NCBI Taxonomy" id="29159"/>
    <lineage>
        <taxon>Eukaryota</taxon>
        <taxon>Metazoa</taxon>
        <taxon>Spiralia</taxon>
        <taxon>Lophotrochozoa</taxon>
        <taxon>Mollusca</taxon>
        <taxon>Bivalvia</taxon>
        <taxon>Autobranchia</taxon>
        <taxon>Pteriomorphia</taxon>
        <taxon>Ostreida</taxon>
        <taxon>Ostreoidea</taxon>
        <taxon>Ostreidae</taxon>
        <taxon>Magallana</taxon>
    </lineage>
</organism>
<dbReference type="HOGENOM" id="CLU_1742336_0_0_1"/>
<proteinExistence type="predicted"/>
<dbReference type="AlphaFoldDB" id="K1QLF6"/>
<dbReference type="InParanoid" id="K1QLF6"/>